<dbReference type="InterPro" id="IPR008949">
    <property type="entry name" value="Isoprenoid_synthase_dom_sf"/>
</dbReference>
<dbReference type="GO" id="GO:0046872">
    <property type="term" value="F:metal ion binding"/>
    <property type="evidence" value="ECO:0007669"/>
    <property type="project" value="UniProtKB-KW"/>
</dbReference>
<dbReference type="EMBL" id="JBJUIK010000012">
    <property type="protein sequence ID" value="KAL3508580.1"/>
    <property type="molecule type" value="Genomic_DNA"/>
</dbReference>
<dbReference type="PANTHER" id="PTHR31225:SF221">
    <property type="entry name" value="(-)-GERMACRENE D SYNTHASE"/>
    <property type="match status" value="1"/>
</dbReference>
<dbReference type="AlphaFoldDB" id="A0ABD2YMF4"/>
<proteinExistence type="predicted"/>
<accession>A0ABD2YMF4</accession>
<keyword evidence="4" id="KW-0456">Lyase</keyword>
<organism evidence="6 7">
    <name type="scientific">Cinchona calisaya</name>
    <dbReference type="NCBI Taxonomy" id="153742"/>
    <lineage>
        <taxon>Eukaryota</taxon>
        <taxon>Viridiplantae</taxon>
        <taxon>Streptophyta</taxon>
        <taxon>Embryophyta</taxon>
        <taxon>Tracheophyta</taxon>
        <taxon>Spermatophyta</taxon>
        <taxon>Magnoliopsida</taxon>
        <taxon>eudicotyledons</taxon>
        <taxon>Gunneridae</taxon>
        <taxon>Pentapetalae</taxon>
        <taxon>asterids</taxon>
        <taxon>lamiids</taxon>
        <taxon>Gentianales</taxon>
        <taxon>Rubiaceae</taxon>
        <taxon>Cinchonoideae</taxon>
        <taxon>Cinchoneae</taxon>
        <taxon>Cinchona</taxon>
    </lineage>
</organism>
<evidence type="ECO:0000256" key="4">
    <source>
        <dbReference type="ARBA" id="ARBA00023239"/>
    </source>
</evidence>
<reference evidence="6 7" key="1">
    <citation type="submission" date="2024-11" db="EMBL/GenBank/DDBJ databases">
        <title>A near-complete genome assembly of Cinchona calisaya.</title>
        <authorList>
            <person name="Lian D.C."/>
            <person name="Zhao X.W."/>
            <person name="Wei L."/>
        </authorList>
    </citation>
    <scope>NUCLEOTIDE SEQUENCE [LARGE SCALE GENOMIC DNA]</scope>
    <source>
        <tissue evidence="6">Nenye</tissue>
    </source>
</reference>
<dbReference type="InterPro" id="IPR050148">
    <property type="entry name" value="Terpene_synthase-like"/>
</dbReference>
<keyword evidence="7" id="KW-1185">Reference proteome</keyword>
<evidence type="ECO:0000313" key="6">
    <source>
        <dbReference type="EMBL" id="KAL3508580.1"/>
    </source>
</evidence>
<dbReference type="GO" id="GO:0016829">
    <property type="term" value="F:lyase activity"/>
    <property type="evidence" value="ECO:0007669"/>
    <property type="project" value="UniProtKB-KW"/>
</dbReference>
<dbReference type="InterPro" id="IPR005630">
    <property type="entry name" value="Terpene_synthase_metal-bd"/>
</dbReference>
<evidence type="ECO:0000259" key="5">
    <source>
        <dbReference type="Pfam" id="PF03936"/>
    </source>
</evidence>
<evidence type="ECO:0000256" key="3">
    <source>
        <dbReference type="ARBA" id="ARBA00022723"/>
    </source>
</evidence>
<dbReference type="SUPFAM" id="SSF48576">
    <property type="entry name" value="Terpenoid synthases"/>
    <property type="match status" value="1"/>
</dbReference>
<name>A0ABD2YMF4_9GENT</name>
<dbReference type="Gene3D" id="1.10.600.10">
    <property type="entry name" value="Farnesyl Diphosphate Synthase"/>
    <property type="match status" value="1"/>
</dbReference>
<gene>
    <name evidence="6" type="ORF">ACH5RR_027981</name>
</gene>
<evidence type="ECO:0000256" key="2">
    <source>
        <dbReference type="ARBA" id="ARBA00004721"/>
    </source>
</evidence>
<evidence type="ECO:0000256" key="1">
    <source>
        <dbReference type="ARBA" id="ARBA00001946"/>
    </source>
</evidence>
<evidence type="ECO:0000313" key="7">
    <source>
        <dbReference type="Proteomes" id="UP001630127"/>
    </source>
</evidence>
<keyword evidence="3" id="KW-0479">Metal-binding</keyword>
<protein>
    <recommendedName>
        <fullName evidence="5">Terpene synthase metal-binding domain-containing protein</fullName>
    </recommendedName>
</protein>
<dbReference type="Pfam" id="PF03936">
    <property type="entry name" value="Terpene_synth_C"/>
    <property type="match status" value="1"/>
</dbReference>
<dbReference type="PANTHER" id="PTHR31225">
    <property type="entry name" value="OS04G0344100 PROTEIN-RELATED"/>
    <property type="match status" value="1"/>
</dbReference>
<dbReference type="Proteomes" id="UP001630127">
    <property type="component" value="Unassembled WGS sequence"/>
</dbReference>
<comment type="cofactor">
    <cofactor evidence="1">
        <name>Mg(2+)</name>
        <dbReference type="ChEBI" id="CHEBI:18420"/>
    </cofactor>
</comment>
<comment type="pathway">
    <text evidence="2">Secondary metabolite biosynthesis; terpenoid biosynthesis.</text>
</comment>
<comment type="caution">
    <text evidence="6">The sequence shown here is derived from an EMBL/GenBank/DDBJ whole genome shotgun (WGS) entry which is preliminary data.</text>
</comment>
<feature type="domain" description="Terpene synthase metal-binding" evidence="5">
    <location>
        <begin position="1"/>
        <end position="160"/>
    </location>
</feature>
<sequence>MRHYYKTLLSVYSEMEEKLTKEEGKSEKVNYSKTQMTKLAKAYLQEAKWFHNGRVPKVEEYLKVALVSGAYMMLATTSILLMGNHESVSTKILDWVTNEPLIVRAASIICRLTDDMVGHEFEQERGHVASAVECYVNEYGGSKQEAYVEFKKRVTNAWKDINKEFLDPTTSVPTVFLERVLNLAKVINLLYKHEDGYTNSTTKAKEFITMVLVDPI</sequence>